<evidence type="ECO:0000256" key="1">
    <source>
        <dbReference type="ARBA" id="ARBA00022723"/>
    </source>
</evidence>
<dbReference type="Gene3D" id="1.10.1060.10">
    <property type="entry name" value="Alpha-helical ferredoxin"/>
    <property type="match status" value="1"/>
</dbReference>
<dbReference type="PROSITE" id="PS51379">
    <property type="entry name" value="4FE4S_FER_2"/>
    <property type="match status" value="1"/>
</dbReference>
<dbReference type="EMBL" id="ACJN02000001">
    <property type="protein sequence ID" value="EFI35787.1"/>
    <property type="molecule type" value="Genomic_DNA"/>
</dbReference>
<dbReference type="SUPFAM" id="SSF46548">
    <property type="entry name" value="alpha-helical ferredoxin"/>
    <property type="match status" value="2"/>
</dbReference>
<dbReference type="InterPro" id="IPR023753">
    <property type="entry name" value="FAD/NAD-binding_dom"/>
</dbReference>
<evidence type="ECO:0000256" key="4">
    <source>
        <dbReference type="ARBA" id="ARBA00023014"/>
    </source>
</evidence>
<protein>
    <submittedName>
        <fullName evidence="6">Methyl-viologen-reducing hydrogenase delta subunit</fullName>
    </submittedName>
</protein>
<keyword evidence="1" id="KW-0479">Metal-binding</keyword>
<evidence type="ECO:0000313" key="6">
    <source>
        <dbReference type="EMBL" id="EFI35787.1"/>
    </source>
</evidence>
<dbReference type="OrthoDB" id="9803192at2"/>
<keyword evidence="2" id="KW-0560">Oxidoreductase</keyword>
<evidence type="ECO:0000256" key="3">
    <source>
        <dbReference type="ARBA" id="ARBA00023004"/>
    </source>
</evidence>
<name>D6SM76_9BACT</name>
<dbReference type="Pfam" id="PF02662">
    <property type="entry name" value="FlpD"/>
    <property type="match status" value="1"/>
</dbReference>
<dbReference type="InterPro" id="IPR017900">
    <property type="entry name" value="4Fe4S_Fe_S_CS"/>
</dbReference>
<dbReference type="PROSITE" id="PS00198">
    <property type="entry name" value="4FE4S_FER_1"/>
    <property type="match status" value="2"/>
</dbReference>
<dbReference type="InterPro" id="IPR036188">
    <property type="entry name" value="FAD/NAD-bd_sf"/>
</dbReference>
<evidence type="ECO:0000313" key="7">
    <source>
        <dbReference type="Proteomes" id="UP000005496"/>
    </source>
</evidence>
<dbReference type="InterPro" id="IPR017896">
    <property type="entry name" value="4Fe4S_Fe-S-bd"/>
</dbReference>
<evidence type="ECO:0000259" key="5">
    <source>
        <dbReference type="PROSITE" id="PS51379"/>
    </source>
</evidence>
<organism evidence="6 7">
    <name type="scientific">Desulfonatronospira thiodismutans ASO3-1</name>
    <dbReference type="NCBI Taxonomy" id="555779"/>
    <lineage>
        <taxon>Bacteria</taxon>
        <taxon>Pseudomonadati</taxon>
        <taxon>Thermodesulfobacteriota</taxon>
        <taxon>Desulfovibrionia</taxon>
        <taxon>Desulfovibrionales</taxon>
        <taxon>Desulfonatronovibrionaceae</taxon>
        <taxon>Desulfonatronospira</taxon>
    </lineage>
</organism>
<dbReference type="GO" id="GO:0046872">
    <property type="term" value="F:metal ion binding"/>
    <property type="evidence" value="ECO:0007669"/>
    <property type="project" value="UniProtKB-KW"/>
</dbReference>
<dbReference type="Gene3D" id="3.30.70.20">
    <property type="match status" value="1"/>
</dbReference>
<keyword evidence="4" id="KW-0411">Iron-sulfur</keyword>
<reference evidence="6" key="1">
    <citation type="submission" date="2010-05" db="EMBL/GenBank/DDBJ databases">
        <title>The draft genome of Desulfonatronospira thiodismutans ASO3-1.</title>
        <authorList>
            <consortium name="US DOE Joint Genome Institute (JGI-PGF)"/>
            <person name="Lucas S."/>
            <person name="Copeland A."/>
            <person name="Lapidus A."/>
            <person name="Cheng J.-F."/>
            <person name="Bruce D."/>
            <person name="Goodwin L."/>
            <person name="Pitluck S."/>
            <person name="Chertkov O."/>
            <person name="Brettin T."/>
            <person name="Detter J.C."/>
            <person name="Han C."/>
            <person name="Land M.L."/>
            <person name="Hauser L."/>
            <person name="Kyrpides N."/>
            <person name="Mikhailova N."/>
            <person name="Muyzer G."/>
            <person name="Woyke T."/>
        </authorList>
    </citation>
    <scope>NUCLEOTIDE SEQUENCE [LARGE SCALE GENOMIC DNA]</scope>
    <source>
        <strain evidence="6">ASO3-1</strain>
    </source>
</reference>
<dbReference type="Pfam" id="PF14691">
    <property type="entry name" value="Fer4_20"/>
    <property type="match status" value="1"/>
</dbReference>
<proteinExistence type="predicted"/>
<dbReference type="PRINTS" id="PR00419">
    <property type="entry name" value="ADXRDTASE"/>
</dbReference>
<dbReference type="Gene3D" id="3.50.50.60">
    <property type="entry name" value="FAD/NAD(P)-binding domain"/>
    <property type="match status" value="2"/>
</dbReference>
<dbReference type="InterPro" id="IPR028261">
    <property type="entry name" value="DPD_II"/>
</dbReference>
<comment type="caution">
    <text evidence="6">The sequence shown here is derived from an EMBL/GenBank/DDBJ whole genome shotgun (WGS) entry which is preliminary data.</text>
</comment>
<dbReference type="PANTHER" id="PTHR42783:SF3">
    <property type="entry name" value="GLUTAMATE SYNTHASE [NADPH] SMALL CHAIN-RELATED"/>
    <property type="match status" value="1"/>
</dbReference>
<dbReference type="GO" id="GO:0016491">
    <property type="term" value="F:oxidoreductase activity"/>
    <property type="evidence" value="ECO:0007669"/>
    <property type="project" value="UniProtKB-KW"/>
</dbReference>
<feature type="domain" description="4Fe-4S ferredoxin-type" evidence="5">
    <location>
        <begin position="498"/>
        <end position="527"/>
    </location>
</feature>
<dbReference type="InterPro" id="IPR009051">
    <property type="entry name" value="Helical_ferredxn"/>
</dbReference>
<dbReference type="PANTHER" id="PTHR42783">
    <property type="entry name" value="GLUTAMATE SYNTHASE [NADPH] SMALL CHAIN"/>
    <property type="match status" value="1"/>
</dbReference>
<dbReference type="AlphaFoldDB" id="D6SM76"/>
<keyword evidence="3" id="KW-0408">Iron</keyword>
<dbReference type="SUPFAM" id="SSF51971">
    <property type="entry name" value="Nucleotide-binding domain"/>
    <property type="match status" value="1"/>
</dbReference>
<sequence>MKINAMPPCQAKCPIHMDVQGYVAAIARGDVQEADRIIRRTNPFPSVCGRICTRECESVCRRGKSVDEPVAIRALKRFASDSASVGSEVPGPEVRFSEKIGIVGAGPAGLTAAHDLALMGYSVTVFESEDEPGGMLTRGIPRYRLPLDLVRSEVDRIRSLGVEIKTGYMLGRDIFLQDLQKDFDAVFLGMGSEKSTCPECSGMELSGVWTAVEFLKDVSRGKKFNPGNKVIVIGGGHTAIDAARTCLRLGAKDVTIAYRRTIDEMPAGMDEVEDAREEGVRFEFLTAPEAFEGSGKVEKMRCVRMDLDKSCGGKGKLTCVEDSAFEMEADTIILATGYAPRTEAVQELCTEGGDRLEIKDAAGATRTSGVFAGGDFVSGPTTVVQAIASGRKAADAVHRYLRGMDQSPEEQEEVLEDLDDDVARLVPEAGREKPVCLDPGSRVHSFDEVEHAFTPEQARAEASRCLHCSLGAHVSQDCAVCLNCVLVCPYNVPRPGEEKAVIDMSQCQACGICAGQCPAAAIDLGLEPRTELRQNIRRVLEKAESSSPGDFSFAYVCDFSKSRPGDVQGENVYTITRPGLGRIDVYELLVPFEAGAREVLVSGCGEEDCKFKDCSLWTRRNVQRASRVLQSIGLEPERIRLVE</sequence>
<dbReference type="InterPro" id="IPR003813">
    <property type="entry name" value="MvhD/FlpD"/>
</dbReference>
<keyword evidence="7" id="KW-1185">Reference proteome</keyword>
<dbReference type="GO" id="GO:0051536">
    <property type="term" value="F:iron-sulfur cluster binding"/>
    <property type="evidence" value="ECO:0007669"/>
    <property type="project" value="UniProtKB-KW"/>
</dbReference>
<gene>
    <name evidence="6" type="ORF">Dthio_PD3222</name>
</gene>
<accession>D6SM76</accession>
<dbReference type="Proteomes" id="UP000005496">
    <property type="component" value="Unassembled WGS sequence"/>
</dbReference>
<dbReference type="Pfam" id="PF07992">
    <property type="entry name" value="Pyr_redox_2"/>
    <property type="match status" value="1"/>
</dbReference>
<evidence type="ECO:0000256" key="2">
    <source>
        <dbReference type="ARBA" id="ARBA00023002"/>
    </source>
</evidence>
<dbReference type="RefSeq" id="WP_008868916.1">
    <property type="nucleotide sequence ID" value="NZ_ACJN02000001.1"/>
</dbReference>
<dbReference type="eggNOG" id="COG0493">
    <property type="taxonomic scope" value="Bacteria"/>
</dbReference>